<dbReference type="Pfam" id="PF02635">
    <property type="entry name" value="DsrE"/>
    <property type="match status" value="1"/>
</dbReference>
<keyword evidence="2" id="KW-1185">Reference proteome</keyword>
<dbReference type="Gene3D" id="3.40.1260.10">
    <property type="entry name" value="DsrEFH-like"/>
    <property type="match status" value="1"/>
</dbReference>
<evidence type="ECO:0000313" key="2">
    <source>
        <dbReference type="Proteomes" id="UP001521074"/>
    </source>
</evidence>
<proteinExistence type="predicted"/>
<organism evidence="1 2">
    <name type="scientific">Acetobacter sicerae</name>
    <dbReference type="NCBI Taxonomy" id="85325"/>
    <lineage>
        <taxon>Bacteria</taxon>
        <taxon>Pseudomonadati</taxon>
        <taxon>Pseudomonadota</taxon>
        <taxon>Alphaproteobacteria</taxon>
        <taxon>Acetobacterales</taxon>
        <taxon>Acetobacteraceae</taxon>
        <taxon>Acetobacter</taxon>
    </lineage>
</organism>
<dbReference type="EMBL" id="JAJSOJ010000016">
    <property type="protein sequence ID" value="MCE0743383.1"/>
    <property type="molecule type" value="Genomic_DNA"/>
</dbReference>
<protein>
    <submittedName>
        <fullName evidence="1">DsrE family protein</fullName>
    </submittedName>
</protein>
<name>A0ABS8VVQ8_9PROT</name>
<reference evidence="1 2" key="1">
    <citation type="submission" date="2021-12" db="EMBL/GenBank/DDBJ databases">
        <title>Genome sequence of Acetobacter sicerae DmPark20a_162.</title>
        <authorList>
            <person name="Chaston J.M."/>
        </authorList>
    </citation>
    <scope>NUCLEOTIDE SEQUENCE [LARGE SCALE GENOMIC DNA]</scope>
    <source>
        <strain evidence="1 2">DmPark20a_162</strain>
    </source>
</reference>
<sequence>MTRTDTVERKFEKDFAFLLCDSDFNRLHAAFMLAATALAMNRSVIIFATGPGVLALCRQSATLWEKEDRQLAMQGVATLDTLRDALLSMDARLLVCETGLRRAGKTGADLIEEAEVIGMPTFLDLSAGYKLITF</sequence>
<dbReference type="InterPro" id="IPR027396">
    <property type="entry name" value="DsrEFH-like"/>
</dbReference>
<dbReference type="SUPFAM" id="SSF75169">
    <property type="entry name" value="DsrEFH-like"/>
    <property type="match status" value="1"/>
</dbReference>
<dbReference type="InterPro" id="IPR003787">
    <property type="entry name" value="Sulphur_relay_DsrE/F-like"/>
</dbReference>
<comment type="caution">
    <text evidence="1">The sequence shown here is derived from an EMBL/GenBank/DDBJ whole genome shotgun (WGS) entry which is preliminary data.</text>
</comment>
<dbReference type="Proteomes" id="UP001521074">
    <property type="component" value="Unassembled WGS sequence"/>
</dbReference>
<gene>
    <name evidence="1" type="ORF">LWC05_05690</name>
</gene>
<evidence type="ECO:0000313" key="1">
    <source>
        <dbReference type="EMBL" id="MCE0743383.1"/>
    </source>
</evidence>
<dbReference type="RefSeq" id="WP_232876953.1">
    <property type="nucleotide sequence ID" value="NZ_JAJSOJ010000016.1"/>
</dbReference>
<accession>A0ABS8VVQ8</accession>